<name>A0A414A575_9FIRM</name>
<sequence>MADNRKYYYLKLKEDFFDSDELKILESQKDGYLYSNILLKLYLKSLSNAGRLMFRNVIPYTPEVLATLTGHQVGTVEKALDVFKRLGLIEVLDNGAIYMMDIQNFIGQSSSEADRQREYYNRMKAEKDALADPGTPKALPEAPVETPAPAEPKSNKAIKGYTSDFEEFWLIYPRKADKAQAYKKYKARLEDGFSHEQLCEAARNYAAQCKQDRTEDKYIKHGKTFLGESTPFLDYLPKEKPVQNEAEYDDNENPFGRSE</sequence>
<evidence type="ECO:0000256" key="1">
    <source>
        <dbReference type="SAM" id="MobiDB-lite"/>
    </source>
</evidence>
<dbReference type="AlphaFoldDB" id="A0A414A575"/>
<comment type="caution">
    <text evidence="3">The sequence shown here is derived from an EMBL/GenBank/DDBJ whole genome shotgun (WGS) entry which is preliminary data.</text>
</comment>
<dbReference type="RefSeq" id="WP_118389557.1">
    <property type="nucleotide sequence ID" value="NZ_QSHU01000003.1"/>
</dbReference>
<feature type="compositionally biased region" description="Low complexity" evidence="1">
    <location>
        <begin position="140"/>
        <end position="152"/>
    </location>
</feature>
<dbReference type="Pfam" id="PF09681">
    <property type="entry name" value="Phage_rep_org_N"/>
    <property type="match status" value="1"/>
</dbReference>
<feature type="region of interest" description="Disordered" evidence="1">
    <location>
        <begin position="130"/>
        <end position="155"/>
    </location>
</feature>
<feature type="domain" description="Phage replisome organiser N-terminal" evidence="2">
    <location>
        <begin position="9"/>
        <end position="124"/>
    </location>
</feature>
<evidence type="ECO:0000259" key="2">
    <source>
        <dbReference type="Pfam" id="PF09681"/>
    </source>
</evidence>
<accession>A0A414A575</accession>
<organism evidence="3 4">
    <name type="scientific">Agathobacter rectalis</name>
    <dbReference type="NCBI Taxonomy" id="39491"/>
    <lineage>
        <taxon>Bacteria</taxon>
        <taxon>Bacillati</taxon>
        <taxon>Bacillota</taxon>
        <taxon>Clostridia</taxon>
        <taxon>Lachnospirales</taxon>
        <taxon>Lachnospiraceae</taxon>
        <taxon>Agathobacter</taxon>
    </lineage>
</organism>
<dbReference type="NCBIfam" id="TIGR01714">
    <property type="entry name" value="phage_rep_org_N"/>
    <property type="match status" value="1"/>
</dbReference>
<reference evidence="3 4" key="1">
    <citation type="submission" date="2018-08" db="EMBL/GenBank/DDBJ databases">
        <title>A genome reference for cultivated species of the human gut microbiota.</title>
        <authorList>
            <person name="Zou Y."/>
            <person name="Xue W."/>
            <person name="Luo G."/>
        </authorList>
    </citation>
    <scope>NUCLEOTIDE SEQUENCE [LARGE SCALE GENOMIC DNA]</scope>
    <source>
        <strain evidence="3 4">AM36-3AA</strain>
    </source>
</reference>
<dbReference type="Proteomes" id="UP000286104">
    <property type="component" value="Unassembled WGS sequence"/>
</dbReference>
<feature type="region of interest" description="Disordered" evidence="1">
    <location>
        <begin position="237"/>
        <end position="259"/>
    </location>
</feature>
<protein>
    <recommendedName>
        <fullName evidence="2">Phage replisome organiser N-terminal domain-containing protein</fullName>
    </recommendedName>
</protein>
<dbReference type="InterPro" id="IPR010056">
    <property type="entry name" value="Phage_rep_org__N"/>
</dbReference>
<gene>
    <name evidence="3" type="ORF">DW848_03700</name>
</gene>
<dbReference type="EMBL" id="QSHU01000003">
    <property type="protein sequence ID" value="RHC40781.1"/>
    <property type="molecule type" value="Genomic_DNA"/>
</dbReference>
<evidence type="ECO:0000313" key="3">
    <source>
        <dbReference type="EMBL" id="RHC40781.1"/>
    </source>
</evidence>
<proteinExistence type="predicted"/>
<evidence type="ECO:0000313" key="4">
    <source>
        <dbReference type="Proteomes" id="UP000286104"/>
    </source>
</evidence>